<protein>
    <submittedName>
        <fullName evidence="2">Repeat domain-containing protein</fullName>
    </submittedName>
</protein>
<dbReference type="InterPro" id="IPR028994">
    <property type="entry name" value="Integrin_alpha_N"/>
</dbReference>
<reference evidence="3" key="1">
    <citation type="submission" date="2016-10" db="EMBL/GenBank/DDBJ databases">
        <authorList>
            <person name="Varghese N."/>
            <person name="Submissions S."/>
        </authorList>
    </citation>
    <scope>NUCLEOTIDE SEQUENCE [LARGE SCALE GENOMIC DNA]</scope>
    <source>
        <strain evidence="3">DSM 3384</strain>
    </source>
</reference>
<dbReference type="AlphaFoldDB" id="A0A1H2HHS1"/>
<organism evidence="2 3">
    <name type="scientific">Desulfobacula phenolica</name>
    <dbReference type="NCBI Taxonomy" id="90732"/>
    <lineage>
        <taxon>Bacteria</taxon>
        <taxon>Pseudomonadati</taxon>
        <taxon>Thermodesulfobacteriota</taxon>
        <taxon>Desulfobacteria</taxon>
        <taxon>Desulfobacterales</taxon>
        <taxon>Desulfobacteraceae</taxon>
        <taxon>Desulfobacula</taxon>
    </lineage>
</organism>
<evidence type="ECO:0000313" key="3">
    <source>
        <dbReference type="Proteomes" id="UP000199608"/>
    </source>
</evidence>
<evidence type="ECO:0000313" key="2">
    <source>
        <dbReference type="EMBL" id="SDU31383.1"/>
    </source>
</evidence>
<dbReference type="InterPro" id="IPR013517">
    <property type="entry name" value="FG-GAP"/>
</dbReference>
<evidence type="ECO:0000256" key="1">
    <source>
        <dbReference type="ARBA" id="ARBA00022729"/>
    </source>
</evidence>
<dbReference type="SUPFAM" id="SSF69318">
    <property type="entry name" value="Integrin alpha N-terminal domain"/>
    <property type="match status" value="1"/>
</dbReference>
<dbReference type="RefSeq" id="WP_092234436.1">
    <property type="nucleotide sequence ID" value="NZ_FNLL01000006.1"/>
</dbReference>
<sequence length="514" mass="57558">MNNNYLKFKLFIIFFFLIFPDFVCASLNEKKIVVSPFKIESQENLEFLEKGVVHMLETRLKIQGHSSVVFSSDNLEIESVKADYLLEGTILVFGDSVSTDAKLINAGSGEIELVFSQFGNKKGDVLKHIDLFAEQIRTDVLNLAPRQGNTGVSEKTARYVPYAEPQKPVIWRSPSFDTEMKSIAVADIDNDSKNETIVLSSNMLSVFQRTGNSFKKMSELRLASGNKRHLFVDVVDLDADGTQEIFVTGINDDTLEPDSILYRWNTSGLIKVADHIKWLFRAVDTKSYGRILLGQKTRGEGERRLKTGITRLKMDESGQLSPAELSLPFADNIFGLAFGDFMNNGKETIAVLNLKGTLSLYSFDGRELFTSADTYGGSGSYVEYKGMRYNRDSGYQMSRIYLQQRLFASDLDQDGKTSLVTVKNQDAAKGLLSRLRVYNKGNIESLLWNEMGMAPKGRTQTVSGYICDYTIADMDNNGKKEVIFAIVSSKGALQKKTSRIVSQSFIVKGMMQPF</sequence>
<proteinExistence type="predicted"/>
<dbReference type="Proteomes" id="UP000199608">
    <property type="component" value="Unassembled WGS sequence"/>
</dbReference>
<dbReference type="Pfam" id="PF13517">
    <property type="entry name" value="FG-GAP_3"/>
    <property type="match status" value="1"/>
</dbReference>
<accession>A0A1H2HHS1</accession>
<gene>
    <name evidence="2" type="ORF">SAMN04487931_106252</name>
</gene>
<keyword evidence="3" id="KW-1185">Reference proteome</keyword>
<keyword evidence="1" id="KW-0732">Signal</keyword>
<dbReference type="EMBL" id="FNLL01000006">
    <property type="protein sequence ID" value="SDU31383.1"/>
    <property type="molecule type" value="Genomic_DNA"/>
</dbReference>
<name>A0A1H2HHS1_9BACT</name>